<dbReference type="OrthoDB" id="10629049at2759"/>
<evidence type="ECO:0000313" key="2">
    <source>
        <dbReference type="Proteomes" id="UP000314294"/>
    </source>
</evidence>
<sequence>MPKPVESQQQRASERLISCERCCQRGPEWAARSSCRRVSCVRGPHCGPLSCSMGPLMAPPRPFIGRLSTERGARWGFASHNTWQFKSPLTELSPHGKRVRKRLSAGERLSSDSCLVNWVLPPDPEVEGMGAEGESAV</sequence>
<proteinExistence type="predicted"/>
<keyword evidence="2" id="KW-1185">Reference proteome</keyword>
<comment type="caution">
    <text evidence="1">The sequence shown here is derived from an EMBL/GenBank/DDBJ whole genome shotgun (WGS) entry which is preliminary data.</text>
</comment>
<protein>
    <submittedName>
        <fullName evidence="1">Uncharacterized protein</fullName>
    </submittedName>
</protein>
<organism evidence="1 2">
    <name type="scientific">Liparis tanakae</name>
    <name type="common">Tanaka's snailfish</name>
    <dbReference type="NCBI Taxonomy" id="230148"/>
    <lineage>
        <taxon>Eukaryota</taxon>
        <taxon>Metazoa</taxon>
        <taxon>Chordata</taxon>
        <taxon>Craniata</taxon>
        <taxon>Vertebrata</taxon>
        <taxon>Euteleostomi</taxon>
        <taxon>Actinopterygii</taxon>
        <taxon>Neopterygii</taxon>
        <taxon>Teleostei</taxon>
        <taxon>Neoteleostei</taxon>
        <taxon>Acanthomorphata</taxon>
        <taxon>Eupercaria</taxon>
        <taxon>Perciformes</taxon>
        <taxon>Cottioidei</taxon>
        <taxon>Cottales</taxon>
        <taxon>Liparidae</taxon>
        <taxon>Liparis</taxon>
    </lineage>
</organism>
<evidence type="ECO:0000313" key="1">
    <source>
        <dbReference type="EMBL" id="TNN35041.1"/>
    </source>
</evidence>
<reference evidence="1 2" key="1">
    <citation type="submission" date="2019-03" db="EMBL/GenBank/DDBJ databases">
        <title>First draft genome of Liparis tanakae, snailfish: a comprehensive survey of snailfish specific genes.</title>
        <authorList>
            <person name="Kim W."/>
            <person name="Song I."/>
            <person name="Jeong J.-H."/>
            <person name="Kim D."/>
            <person name="Kim S."/>
            <person name="Ryu S."/>
            <person name="Song J.Y."/>
            <person name="Lee S.K."/>
        </authorList>
    </citation>
    <scope>NUCLEOTIDE SEQUENCE [LARGE SCALE GENOMIC DNA]</scope>
    <source>
        <tissue evidence="1">Muscle</tissue>
    </source>
</reference>
<name>A0A4Z2F2Q5_9TELE</name>
<dbReference type="Proteomes" id="UP000314294">
    <property type="component" value="Unassembled WGS sequence"/>
</dbReference>
<gene>
    <name evidence="1" type="ORF">EYF80_054798</name>
</gene>
<dbReference type="EMBL" id="SRLO01001843">
    <property type="protein sequence ID" value="TNN35041.1"/>
    <property type="molecule type" value="Genomic_DNA"/>
</dbReference>
<dbReference type="AlphaFoldDB" id="A0A4Z2F2Q5"/>
<accession>A0A4Z2F2Q5</accession>